<sequence>MWRSTKSRNTKTLHYGSTWTLCTYLNSSLLFTFLSLSLLSFVRLQQLFGALCLDLLFSCSRAERSLSSCCRSSSISLLTSSTFSSSSVSGEPMPSSFSSARLLLGDEPLNSWRDTEDKT</sequence>
<gene>
    <name evidence="3" type="ORF">EYF80_026710</name>
</gene>
<proteinExistence type="predicted"/>
<keyword evidence="4" id="KW-1185">Reference proteome</keyword>
<comment type="caution">
    <text evidence="3">The sequence shown here is derived from an EMBL/GenBank/DDBJ whole genome shotgun (WGS) entry which is preliminary data.</text>
</comment>
<feature type="compositionally biased region" description="Low complexity" evidence="1">
    <location>
        <begin position="79"/>
        <end position="99"/>
    </location>
</feature>
<organism evidence="3 4">
    <name type="scientific">Liparis tanakae</name>
    <name type="common">Tanaka's snailfish</name>
    <dbReference type="NCBI Taxonomy" id="230148"/>
    <lineage>
        <taxon>Eukaryota</taxon>
        <taxon>Metazoa</taxon>
        <taxon>Chordata</taxon>
        <taxon>Craniata</taxon>
        <taxon>Vertebrata</taxon>
        <taxon>Euteleostomi</taxon>
        <taxon>Actinopterygii</taxon>
        <taxon>Neopterygii</taxon>
        <taxon>Teleostei</taxon>
        <taxon>Neoteleostei</taxon>
        <taxon>Acanthomorphata</taxon>
        <taxon>Eupercaria</taxon>
        <taxon>Perciformes</taxon>
        <taxon>Cottioidei</taxon>
        <taxon>Cottales</taxon>
        <taxon>Liparidae</taxon>
        <taxon>Liparis</taxon>
    </lineage>
</organism>
<dbReference type="EMBL" id="SRLO01000280">
    <property type="protein sequence ID" value="TNN63094.1"/>
    <property type="molecule type" value="Genomic_DNA"/>
</dbReference>
<keyword evidence="2" id="KW-0812">Transmembrane</keyword>
<evidence type="ECO:0000313" key="4">
    <source>
        <dbReference type="Proteomes" id="UP000314294"/>
    </source>
</evidence>
<feature type="region of interest" description="Disordered" evidence="1">
    <location>
        <begin position="79"/>
        <end position="102"/>
    </location>
</feature>
<evidence type="ECO:0000256" key="1">
    <source>
        <dbReference type="SAM" id="MobiDB-lite"/>
    </source>
</evidence>
<keyword evidence="2" id="KW-0472">Membrane</keyword>
<protein>
    <submittedName>
        <fullName evidence="3">Uncharacterized protein</fullName>
    </submittedName>
</protein>
<dbReference type="AlphaFoldDB" id="A0A4Z2HDW8"/>
<evidence type="ECO:0000256" key="2">
    <source>
        <dbReference type="SAM" id="Phobius"/>
    </source>
</evidence>
<reference evidence="3 4" key="1">
    <citation type="submission" date="2019-03" db="EMBL/GenBank/DDBJ databases">
        <title>First draft genome of Liparis tanakae, snailfish: a comprehensive survey of snailfish specific genes.</title>
        <authorList>
            <person name="Kim W."/>
            <person name="Song I."/>
            <person name="Jeong J.-H."/>
            <person name="Kim D."/>
            <person name="Kim S."/>
            <person name="Ryu S."/>
            <person name="Song J.Y."/>
            <person name="Lee S.K."/>
        </authorList>
    </citation>
    <scope>NUCLEOTIDE SEQUENCE [LARGE SCALE GENOMIC DNA]</scope>
    <source>
        <tissue evidence="3">Muscle</tissue>
    </source>
</reference>
<evidence type="ECO:0000313" key="3">
    <source>
        <dbReference type="EMBL" id="TNN63094.1"/>
    </source>
</evidence>
<name>A0A4Z2HDW8_9TELE</name>
<dbReference type="Proteomes" id="UP000314294">
    <property type="component" value="Unassembled WGS sequence"/>
</dbReference>
<accession>A0A4Z2HDW8</accession>
<keyword evidence="2" id="KW-1133">Transmembrane helix</keyword>
<feature type="transmembrane region" description="Helical" evidence="2">
    <location>
        <begin position="21"/>
        <end position="42"/>
    </location>
</feature>